<proteinExistence type="predicted"/>
<gene>
    <name evidence="1" type="ORF">F4562_003393</name>
</gene>
<name>A0A7W9MH95_9ACTN</name>
<evidence type="ECO:0000313" key="2">
    <source>
        <dbReference type="Proteomes" id="UP000540685"/>
    </source>
</evidence>
<dbReference type="EMBL" id="JACHMP010000001">
    <property type="protein sequence ID" value="MBB5820331.1"/>
    <property type="molecule type" value="Genomic_DNA"/>
</dbReference>
<dbReference type="AlphaFoldDB" id="A0A7W9MH95"/>
<protein>
    <submittedName>
        <fullName evidence="1">Uncharacterized protein</fullName>
    </submittedName>
</protein>
<sequence length="145" mass="15450">MSTIPAVLDALVAAARRVLPGVQVVDGQPLAAEQEIVCVGFTGEPGETSVENIRTREQVTLDPDRESYEITCLAAVLRGETDAAAVRARVYEMVSALASELATDPTLGGVCGRTQLTTEDLAQEQTKQGAQAIVRFVISVDAWTY</sequence>
<reference evidence="1 2" key="1">
    <citation type="submission" date="2020-08" db="EMBL/GenBank/DDBJ databases">
        <title>Sequencing the genomes of 1000 actinobacteria strains.</title>
        <authorList>
            <person name="Klenk H.-P."/>
        </authorList>
    </citation>
    <scope>NUCLEOTIDE SEQUENCE [LARGE SCALE GENOMIC DNA]</scope>
    <source>
        <strain evidence="1 2">DSM 46887</strain>
    </source>
</reference>
<accession>A0A7W9MH95</accession>
<dbReference type="Proteomes" id="UP000540685">
    <property type="component" value="Unassembled WGS sequence"/>
</dbReference>
<comment type="caution">
    <text evidence="1">The sequence shown here is derived from an EMBL/GenBank/DDBJ whole genome shotgun (WGS) entry which is preliminary data.</text>
</comment>
<keyword evidence="2" id="KW-1185">Reference proteome</keyword>
<dbReference type="RefSeq" id="WP_184547515.1">
    <property type="nucleotide sequence ID" value="NZ_JACHMP010000001.1"/>
</dbReference>
<organism evidence="1 2">
    <name type="scientific">Streptosporangium becharense</name>
    <dbReference type="NCBI Taxonomy" id="1816182"/>
    <lineage>
        <taxon>Bacteria</taxon>
        <taxon>Bacillati</taxon>
        <taxon>Actinomycetota</taxon>
        <taxon>Actinomycetes</taxon>
        <taxon>Streptosporangiales</taxon>
        <taxon>Streptosporangiaceae</taxon>
        <taxon>Streptosporangium</taxon>
    </lineage>
</organism>
<evidence type="ECO:0000313" key="1">
    <source>
        <dbReference type="EMBL" id="MBB5820331.1"/>
    </source>
</evidence>